<dbReference type="RefSeq" id="WP_192732329.1">
    <property type="nucleotide sequence ID" value="NZ_BAAAVL010000011.1"/>
</dbReference>
<reference evidence="2 3" key="1">
    <citation type="submission" date="2020-10" db="EMBL/GenBank/DDBJ databases">
        <title>Sequencing the genomes of 1000 actinobacteria strains.</title>
        <authorList>
            <person name="Klenk H.-P."/>
        </authorList>
    </citation>
    <scope>NUCLEOTIDE SEQUENCE [LARGE SCALE GENOMIC DNA]</scope>
    <source>
        <strain evidence="2 3">DSM 7307</strain>
    </source>
</reference>
<accession>A0ABR9IZY2</accession>
<dbReference type="SMART" id="SM00953">
    <property type="entry name" value="RES"/>
    <property type="match status" value="1"/>
</dbReference>
<feature type="domain" description="RES" evidence="1">
    <location>
        <begin position="27"/>
        <end position="154"/>
    </location>
</feature>
<dbReference type="EMBL" id="JADBEC010000002">
    <property type="protein sequence ID" value="MBE1508789.1"/>
    <property type="molecule type" value="Genomic_DNA"/>
</dbReference>
<dbReference type="Proteomes" id="UP000620262">
    <property type="component" value="Unassembled WGS sequence"/>
</dbReference>
<name>A0ABR9IZY2_RHIVS</name>
<evidence type="ECO:0000313" key="2">
    <source>
        <dbReference type="EMBL" id="MBE1508789.1"/>
    </source>
</evidence>
<dbReference type="Pfam" id="PF08808">
    <property type="entry name" value="RES"/>
    <property type="match status" value="1"/>
</dbReference>
<sequence length="169" mass="18297">MTPLPIALGGSELIAWRLDHTAYAPTWDSGEGAYRVGGRWNSKGVRAVYCSIDPSTAILEVAVHKGFRTLDTVPHILTAAVITDITEVHVVNPASVPNPNWLHPRIPSAGQQAFGDDLLRQHRFVAIPSAVSTHSWNLIFVASQAAGSYSLKLQETFALDTRPHPPATT</sequence>
<gene>
    <name evidence="2" type="ORF">H4W29_006034</name>
</gene>
<evidence type="ECO:0000313" key="3">
    <source>
        <dbReference type="Proteomes" id="UP000620262"/>
    </source>
</evidence>
<comment type="caution">
    <text evidence="2">The sequence shown here is derived from an EMBL/GenBank/DDBJ whole genome shotgun (WGS) entry which is preliminary data.</text>
</comment>
<keyword evidence="3" id="KW-1185">Reference proteome</keyword>
<evidence type="ECO:0000259" key="1">
    <source>
        <dbReference type="SMART" id="SM00953"/>
    </source>
</evidence>
<organism evidence="2 3">
    <name type="scientific">Rhizobium viscosum</name>
    <name type="common">Arthrobacter viscosus</name>
    <dbReference type="NCBI Taxonomy" id="1673"/>
    <lineage>
        <taxon>Bacteria</taxon>
        <taxon>Pseudomonadati</taxon>
        <taxon>Pseudomonadota</taxon>
        <taxon>Alphaproteobacteria</taxon>
        <taxon>Hyphomicrobiales</taxon>
        <taxon>Rhizobiaceae</taxon>
        <taxon>Rhizobium/Agrobacterium group</taxon>
        <taxon>Rhizobium</taxon>
    </lineage>
</organism>
<dbReference type="InterPro" id="IPR014914">
    <property type="entry name" value="RES_dom"/>
</dbReference>
<protein>
    <submittedName>
        <fullName evidence="2">RES domain-containing protein</fullName>
    </submittedName>
</protein>
<proteinExistence type="predicted"/>